<keyword evidence="1" id="KW-0812">Transmembrane</keyword>
<accession>A0A445IP19</accession>
<keyword evidence="3" id="KW-1185">Reference proteome</keyword>
<keyword evidence="1" id="KW-1133">Transmembrane helix</keyword>
<dbReference type="Proteomes" id="UP000289340">
    <property type="component" value="Chromosome 10"/>
</dbReference>
<feature type="transmembrane region" description="Helical" evidence="1">
    <location>
        <begin position="12"/>
        <end position="32"/>
    </location>
</feature>
<reference evidence="2 3" key="1">
    <citation type="submission" date="2018-09" db="EMBL/GenBank/DDBJ databases">
        <title>A high-quality reference genome of wild soybean provides a powerful tool to mine soybean genomes.</title>
        <authorList>
            <person name="Xie M."/>
            <person name="Chung C.Y.L."/>
            <person name="Li M.-W."/>
            <person name="Wong F.-L."/>
            <person name="Chan T.-F."/>
            <person name="Lam H.-M."/>
        </authorList>
    </citation>
    <scope>NUCLEOTIDE SEQUENCE [LARGE SCALE GENOMIC DNA]</scope>
    <source>
        <strain evidence="3">cv. W05</strain>
        <tissue evidence="2">Hypocotyl of etiolated seedlings</tissue>
    </source>
</reference>
<evidence type="ECO:0000313" key="3">
    <source>
        <dbReference type="Proteomes" id="UP000289340"/>
    </source>
</evidence>
<evidence type="ECO:0000313" key="2">
    <source>
        <dbReference type="EMBL" id="RZB87805.1"/>
    </source>
</evidence>
<keyword evidence="1" id="KW-0472">Membrane</keyword>
<dbReference type="PANTHER" id="PTHR36595:SF1">
    <property type="entry name" value="TRANSMEMBRANE PROTEIN"/>
    <property type="match status" value="1"/>
</dbReference>
<gene>
    <name evidence="2" type="ORF">D0Y65_027383</name>
</gene>
<organism evidence="2 3">
    <name type="scientific">Glycine soja</name>
    <name type="common">Wild soybean</name>
    <dbReference type="NCBI Taxonomy" id="3848"/>
    <lineage>
        <taxon>Eukaryota</taxon>
        <taxon>Viridiplantae</taxon>
        <taxon>Streptophyta</taxon>
        <taxon>Embryophyta</taxon>
        <taxon>Tracheophyta</taxon>
        <taxon>Spermatophyta</taxon>
        <taxon>Magnoliopsida</taxon>
        <taxon>eudicotyledons</taxon>
        <taxon>Gunneridae</taxon>
        <taxon>Pentapetalae</taxon>
        <taxon>rosids</taxon>
        <taxon>fabids</taxon>
        <taxon>Fabales</taxon>
        <taxon>Fabaceae</taxon>
        <taxon>Papilionoideae</taxon>
        <taxon>50 kb inversion clade</taxon>
        <taxon>NPAAA clade</taxon>
        <taxon>indigoferoid/millettioid clade</taxon>
        <taxon>Phaseoleae</taxon>
        <taxon>Glycine</taxon>
        <taxon>Glycine subgen. Soja</taxon>
    </lineage>
</organism>
<dbReference type="PANTHER" id="PTHR36595">
    <property type="entry name" value="TRANSMEMBRANE PROTEIN"/>
    <property type="match status" value="1"/>
</dbReference>
<protein>
    <submittedName>
        <fullName evidence="2">Uncharacterized protein</fullName>
    </submittedName>
</protein>
<name>A0A445IP19_GLYSO</name>
<dbReference type="EMBL" id="QZWG01000010">
    <property type="protein sequence ID" value="RZB87805.1"/>
    <property type="molecule type" value="Genomic_DNA"/>
</dbReference>
<comment type="caution">
    <text evidence="2">The sequence shown here is derived from an EMBL/GenBank/DDBJ whole genome shotgun (WGS) entry which is preliminary data.</text>
</comment>
<proteinExistence type="predicted"/>
<evidence type="ECO:0000256" key="1">
    <source>
        <dbReference type="SAM" id="Phobius"/>
    </source>
</evidence>
<sequence>MLDSVIEYITQAASSYAFIFCFCNLIIVIILVDLKPKLSFDQESEQIRLSMPTNTGIEGAISKSLVNKNTFSPQAREVSQHAKEEVVVDKVGSEGNDNCDCNSEEDDDELKRRVEEFIERVNEGWKAEHLSTSTEKGDIVFSMVLGINKEKEVKRSVRCRACLPPTPQCREVTAEPVGEDKGGRHREVVVPKTAPAVRDLEAKGEFTGNFVPISFLCSRSAASLKDLKHV</sequence>
<dbReference type="AlphaFoldDB" id="A0A445IP19"/>